<comment type="caution">
    <text evidence="2">The sequence shown here is derived from an EMBL/GenBank/DDBJ whole genome shotgun (WGS) entry which is preliminary data.</text>
</comment>
<dbReference type="EMBL" id="JBDJPC010000006">
    <property type="protein sequence ID" value="KAL1497420.1"/>
    <property type="molecule type" value="Genomic_DNA"/>
</dbReference>
<sequence length="184" mass="18966">MTAVHRVPTAVAAPGSMDVKHELVYRPDGTTQVVSEDDVLLIKTEPLVSGPVNTVVIQPNGLVSVATSAGTVLAQPQQANGGLANGPFSGLSNNNSPASSKPRRPPGPDNDWLSSPSPSGGAPSLTPSPGPPSHAFTVISNGYSSPLSSGSYDPYSPNGKIDGKIRCSTCKKLLGYNYIFDHTS</sequence>
<accession>A0ABD1ELP8</accession>
<evidence type="ECO:0000313" key="3">
    <source>
        <dbReference type="Proteomes" id="UP001566132"/>
    </source>
</evidence>
<feature type="region of interest" description="Disordered" evidence="1">
    <location>
        <begin position="77"/>
        <end position="139"/>
    </location>
</feature>
<evidence type="ECO:0000313" key="2">
    <source>
        <dbReference type="EMBL" id="KAL1497420.1"/>
    </source>
</evidence>
<organism evidence="2 3">
    <name type="scientific">Hypothenemus hampei</name>
    <name type="common">Coffee berry borer</name>
    <dbReference type="NCBI Taxonomy" id="57062"/>
    <lineage>
        <taxon>Eukaryota</taxon>
        <taxon>Metazoa</taxon>
        <taxon>Ecdysozoa</taxon>
        <taxon>Arthropoda</taxon>
        <taxon>Hexapoda</taxon>
        <taxon>Insecta</taxon>
        <taxon>Pterygota</taxon>
        <taxon>Neoptera</taxon>
        <taxon>Endopterygota</taxon>
        <taxon>Coleoptera</taxon>
        <taxon>Polyphaga</taxon>
        <taxon>Cucujiformia</taxon>
        <taxon>Curculionidae</taxon>
        <taxon>Scolytinae</taxon>
        <taxon>Hypothenemus</taxon>
    </lineage>
</organism>
<keyword evidence="3" id="KW-1185">Reference proteome</keyword>
<feature type="compositionally biased region" description="Polar residues" evidence="1">
    <location>
        <begin position="90"/>
        <end position="99"/>
    </location>
</feature>
<proteinExistence type="predicted"/>
<feature type="compositionally biased region" description="Low complexity" evidence="1">
    <location>
        <begin position="114"/>
        <end position="125"/>
    </location>
</feature>
<reference evidence="2 3" key="1">
    <citation type="submission" date="2024-05" db="EMBL/GenBank/DDBJ databases">
        <title>Genetic variation in Jamaican populations of the coffee berry borer (Hypothenemus hampei).</title>
        <authorList>
            <person name="Errbii M."/>
            <person name="Myrie A."/>
        </authorList>
    </citation>
    <scope>NUCLEOTIDE SEQUENCE [LARGE SCALE GENOMIC DNA]</scope>
    <source>
        <strain evidence="2">JA-Hopewell-2020-01-JO</strain>
        <tissue evidence="2">Whole body</tissue>
    </source>
</reference>
<dbReference type="Proteomes" id="UP001566132">
    <property type="component" value="Unassembled WGS sequence"/>
</dbReference>
<protein>
    <submittedName>
        <fullName evidence="2">Uncharacterized protein</fullName>
    </submittedName>
</protein>
<name>A0ABD1ELP8_HYPHA</name>
<dbReference type="AlphaFoldDB" id="A0ABD1ELP8"/>
<gene>
    <name evidence="2" type="ORF">ABEB36_008396</name>
</gene>
<evidence type="ECO:0000256" key="1">
    <source>
        <dbReference type="SAM" id="MobiDB-lite"/>
    </source>
</evidence>